<comment type="caution">
    <text evidence="2">The sequence shown here is derived from an EMBL/GenBank/DDBJ whole genome shotgun (WGS) entry which is preliminary data.</text>
</comment>
<sequence length="151" mass="17132">MKFRLRDREYDLQAALERPTLLLLREMKIRTGYGMKAIRDMAPRFQKTMGAAEGLTDEQKEELFIEAMDDPDFLGVFIAMIWLARRHAGEQLSFDEAASFEFDELEMVADEQDPKEEVPEPAPVDVEAAAARPARSSTSRTSKRASSRTSS</sequence>
<evidence type="ECO:0000256" key="1">
    <source>
        <dbReference type="SAM" id="MobiDB-lite"/>
    </source>
</evidence>
<dbReference type="RefSeq" id="WP_323278316.1">
    <property type="nucleotide sequence ID" value="NZ_JAYGGQ010000004.1"/>
</dbReference>
<feature type="compositionally biased region" description="Low complexity" evidence="1">
    <location>
        <begin position="123"/>
        <end position="140"/>
    </location>
</feature>
<evidence type="ECO:0000313" key="2">
    <source>
        <dbReference type="EMBL" id="MEA5454471.1"/>
    </source>
</evidence>
<accession>A0ABU5T479</accession>
<organism evidence="2 3">
    <name type="scientific">Sinomonas terricola</name>
    <dbReference type="NCBI Taxonomy" id="3110330"/>
    <lineage>
        <taxon>Bacteria</taxon>
        <taxon>Bacillati</taxon>
        <taxon>Actinomycetota</taxon>
        <taxon>Actinomycetes</taxon>
        <taxon>Micrococcales</taxon>
        <taxon>Micrococcaceae</taxon>
        <taxon>Sinomonas</taxon>
    </lineage>
</organism>
<reference evidence="2 3" key="1">
    <citation type="submission" date="2023-12" db="EMBL/GenBank/DDBJ databases">
        <title>Sinomonas terricola sp. nov, isolated from litchi orchard soil in Guangdong, PR China.</title>
        <authorList>
            <person name="Jiaxin W."/>
            <person name="Yang Z."/>
            <person name="Honghui Z."/>
        </authorList>
    </citation>
    <scope>NUCLEOTIDE SEQUENCE [LARGE SCALE GENOMIC DNA]</scope>
    <source>
        <strain evidence="2 3">JGH33</strain>
    </source>
</reference>
<feature type="compositionally biased region" description="Basic residues" evidence="1">
    <location>
        <begin position="141"/>
        <end position="151"/>
    </location>
</feature>
<dbReference type="Proteomes" id="UP001304769">
    <property type="component" value="Unassembled WGS sequence"/>
</dbReference>
<evidence type="ECO:0000313" key="3">
    <source>
        <dbReference type="Proteomes" id="UP001304769"/>
    </source>
</evidence>
<name>A0ABU5T479_9MICC</name>
<protein>
    <recommendedName>
        <fullName evidence="4">Tail assembly chaperone</fullName>
    </recommendedName>
</protein>
<gene>
    <name evidence="2" type="ORF">SPF06_07035</name>
</gene>
<evidence type="ECO:0008006" key="4">
    <source>
        <dbReference type="Google" id="ProtNLM"/>
    </source>
</evidence>
<proteinExistence type="predicted"/>
<feature type="region of interest" description="Disordered" evidence="1">
    <location>
        <begin position="107"/>
        <end position="151"/>
    </location>
</feature>
<keyword evidence="3" id="KW-1185">Reference proteome</keyword>
<dbReference type="EMBL" id="JAYGGQ010000004">
    <property type="protein sequence ID" value="MEA5454471.1"/>
    <property type="molecule type" value="Genomic_DNA"/>
</dbReference>